<dbReference type="EC" id="2.4.1.-" evidence="5"/>
<dbReference type="AlphaFoldDB" id="A0A2I0JYM4"/>
<protein>
    <recommendedName>
        <fullName evidence="5">Glycosyltransferase</fullName>
        <ecNumber evidence="5">2.4.1.-</ecNumber>
    </recommendedName>
</protein>
<dbReference type="EMBL" id="PGOL01001035">
    <property type="protein sequence ID" value="PKI61444.1"/>
    <property type="molecule type" value="Genomic_DNA"/>
</dbReference>
<evidence type="ECO:0000256" key="1">
    <source>
        <dbReference type="ARBA" id="ARBA00009995"/>
    </source>
</evidence>
<dbReference type="PROSITE" id="PS00375">
    <property type="entry name" value="UDPGT"/>
    <property type="match status" value="1"/>
</dbReference>
<comment type="caution">
    <text evidence="6">The sequence shown here is derived from an EMBL/GenBank/DDBJ whole genome shotgun (WGS) entry which is preliminary data.</text>
</comment>
<dbReference type="Proteomes" id="UP000233551">
    <property type="component" value="Unassembled WGS sequence"/>
</dbReference>
<evidence type="ECO:0000256" key="3">
    <source>
        <dbReference type="ARBA" id="ARBA00022679"/>
    </source>
</evidence>
<evidence type="ECO:0000256" key="5">
    <source>
        <dbReference type="RuleBase" id="RU362057"/>
    </source>
</evidence>
<evidence type="ECO:0000256" key="2">
    <source>
        <dbReference type="ARBA" id="ARBA00022676"/>
    </source>
</evidence>
<evidence type="ECO:0000313" key="7">
    <source>
        <dbReference type="Proteomes" id="UP000233551"/>
    </source>
</evidence>
<sequence>MSSPLPPPHVVFFPFPAQGHVNSMLKLAELMILSLPSDLEIWATFVNTEHNHHRLLQCSDVASRFASHPTFRFKTISDGLPLELPRTEEQLLKMFEYLKLTARDVVREVTVPGTCIIADGFLNFLINAGEETGTPVVMFHAIGACAFWTYFCIPRLIEAGELPIRGNEELNRTITTIPGMEGRLRCRDLPPLWRVANPFDSLLDFGTTQIRDAPKARGLIINTFDALEGPILGHIQAHCHNIYTVGPLNAHLRSRLLATKAASRYFLNSLLEEDRSCLEWLDKQPPRSVVYVSFGSIAVLKGEELMECWHGLLNSKNEIVAELKASTITMDRGCIVDWAPQEEVLAHPAIGGFLTHSGWNSTMESITAGVPMLCWPYFADQHPNSRFVSEFLGVGLDMKDMCDRTIVERMINDLMVDKRDELQSSAAEKVRLAREAVIEGGSSWVNLDSLIEDIRKMTVGKQ</sequence>
<dbReference type="Pfam" id="PF00201">
    <property type="entry name" value="UDPGT"/>
    <property type="match status" value="1"/>
</dbReference>
<comment type="similarity">
    <text evidence="1 4">Belongs to the UDP-glycosyltransferase family.</text>
</comment>
<evidence type="ECO:0000256" key="4">
    <source>
        <dbReference type="RuleBase" id="RU003718"/>
    </source>
</evidence>
<evidence type="ECO:0000313" key="6">
    <source>
        <dbReference type="EMBL" id="PKI61444.1"/>
    </source>
</evidence>
<organism evidence="6 7">
    <name type="scientific">Punica granatum</name>
    <name type="common">Pomegranate</name>
    <dbReference type="NCBI Taxonomy" id="22663"/>
    <lineage>
        <taxon>Eukaryota</taxon>
        <taxon>Viridiplantae</taxon>
        <taxon>Streptophyta</taxon>
        <taxon>Embryophyta</taxon>
        <taxon>Tracheophyta</taxon>
        <taxon>Spermatophyta</taxon>
        <taxon>Magnoliopsida</taxon>
        <taxon>eudicotyledons</taxon>
        <taxon>Gunneridae</taxon>
        <taxon>Pentapetalae</taxon>
        <taxon>rosids</taxon>
        <taxon>malvids</taxon>
        <taxon>Myrtales</taxon>
        <taxon>Lythraceae</taxon>
        <taxon>Punica</taxon>
    </lineage>
</organism>
<dbReference type="GO" id="GO:0080043">
    <property type="term" value="F:quercetin 3-O-glucosyltransferase activity"/>
    <property type="evidence" value="ECO:0007669"/>
    <property type="project" value="TreeGrafter"/>
</dbReference>
<dbReference type="CDD" id="cd03784">
    <property type="entry name" value="GT1_Gtf-like"/>
    <property type="match status" value="1"/>
</dbReference>
<gene>
    <name evidence="6" type="ORF">CRG98_018127</name>
</gene>
<dbReference type="PANTHER" id="PTHR11926">
    <property type="entry name" value="GLUCOSYL/GLUCURONOSYL TRANSFERASES"/>
    <property type="match status" value="1"/>
</dbReference>
<dbReference type="InterPro" id="IPR002213">
    <property type="entry name" value="UDP_glucos_trans"/>
</dbReference>
<dbReference type="SUPFAM" id="SSF53756">
    <property type="entry name" value="UDP-Glycosyltransferase/glycogen phosphorylase"/>
    <property type="match status" value="1"/>
</dbReference>
<proteinExistence type="inferred from homology"/>
<keyword evidence="2 4" id="KW-0328">Glycosyltransferase</keyword>
<keyword evidence="3 4" id="KW-0808">Transferase</keyword>
<name>A0A2I0JYM4_PUNGR</name>
<reference evidence="6 7" key="1">
    <citation type="submission" date="2017-11" db="EMBL/GenBank/DDBJ databases">
        <title>De-novo sequencing of pomegranate (Punica granatum L.) genome.</title>
        <authorList>
            <person name="Akparov Z."/>
            <person name="Amiraslanov A."/>
            <person name="Hajiyeva S."/>
            <person name="Abbasov M."/>
            <person name="Kaur K."/>
            <person name="Hamwieh A."/>
            <person name="Solovyev V."/>
            <person name="Salamov A."/>
            <person name="Braich B."/>
            <person name="Kosarev P."/>
            <person name="Mahmoud A."/>
            <person name="Hajiyev E."/>
            <person name="Babayeva S."/>
            <person name="Izzatullayeva V."/>
            <person name="Mammadov A."/>
            <person name="Mammadov A."/>
            <person name="Sharifova S."/>
            <person name="Ojaghi J."/>
            <person name="Eynullazada K."/>
            <person name="Bayramov B."/>
            <person name="Abdulazimova A."/>
            <person name="Shahmuradov I."/>
        </authorList>
    </citation>
    <scope>NUCLEOTIDE SEQUENCE [LARGE SCALE GENOMIC DNA]</scope>
    <source>
        <strain evidence="7">cv. AG2017</strain>
        <tissue evidence="6">Leaf</tissue>
    </source>
</reference>
<dbReference type="InterPro" id="IPR035595">
    <property type="entry name" value="UDP_glycos_trans_CS"/>
</dbReference>
<dbReference type="GO" id="GO:0080044">
    <property type="term" value="F:quercetin 7-O-glucosyltransferase activity"/>
    <property type="evidence" value="ECO:0007669"/>
    <property type="project" value="TreeGrafter"/>
</dbReference>
<dbReference type="PANTHER" id="PTHR11926:SF1392">
    <property type="entry name" value="GLYCOSYLTRANSFERASE"/>
    <property type="match status" value="1"/>
</dbReference>
<accession>A0A2I0JYM4</accession>
<dbReference type="Gene3D" id="3.40.50.2000">
    <property type="entry name" value="Glycogen Phosphorylase B"/>
    <property type="match status" value="2"/>
</dbReference>
<keyword evidence="7" id="KW-1185">Reference proteome</keyword>